<accession>A0AAD1YUZ5</accession>
<dbReference type="GO" id="GO:0030692">
    <property type="term" value="C:Noc4p-Nop14p complex"/>
    <property type="evidence" value="ECO:0007669"/>
    <property type="project" value="TreeGrafter"/>
</dbReference>
<proteinExistence type="predicted"/>
<dbReference type="GO" id="GO:0042254">
    <property type="term" value="P:ribosome biogenesis"/>
    <property type="evidence" value="ECO:0007669"/>
    <property type="project" value="InterPro"/>
</dbReference>
<protein>
    <submittedName>
        <fullName evidence="2">Uncharacterized protein</fullName>
    </submittedName>
</protein>
<evidence type="ECO:0000256" key="1">
    <source>
        <dbReference type="SAM" id="Phobius"/>
    </source>
</evidence>
<dbReference type="PANTHER" id="PTHR12455:SF0">
    <property type="entry name" value="NUCLEOLAR COMPLEX PROTEIN 4 HOMOLOG"/>
    <property type="match status" value="1"/>
</dbReference>
<reference evidence="2" key="1">
    <citation type="submission" date="2023-05" db="EMBL/GenBank/DDBJ databases">
        <authorList>
            <person name="Huff M."/>
        </authorList>
    </citation>
    <scope>NUCLEOTIDE SEQUENCE</scope>
</reference>
<keyword evidence="1" id="KW-0812">Transmembrane</keyword>
<feature type="transmembrane region" description="Helical" evidence="1">
    <location>
        <begin position="95"/>
        <end position="118"/>
    </location>
</feature>
<organism evidence="2 3">
    <name type="scientific">Fraxinus pennsylvanica</name>
    <dbReference type="NCBI Taxonomy" id="56036"/>
    <lineage>
        <taxon>Eukaryota</taxon>
        <taxon>Viridiplantae</taxon>
        <taxon>Streptophyta</taxon>
        <taxon>Embryophyta</taxon>
        <taxon>Tracheophyta</taxon>
        <taxon>Spermatophyta</taxon>
        <taxon>Magnoliopsida</taxon>
        <taxon>eudicotyledons</taxon>
        <taxon>Gunneridae</taxon>
        <taxon>Pentapetalae</taxon>
        <taxon>asterids</taxon>
        <taxon>lamiids</taxon>
        <taxon>Lamiales</taxon>
        <taxon>Oleaceae</taxon>
        <taxon>Oleeae</taxon>
        <taxon>Fraxinus</taxon>
    </lineage>
</organism>
<dbReference type="Proteomes" id="UP000834106">
    <property type="component" value="Chromosome 2"/>
</dbReference>
<gene>
    <name evidence="2" type="ORF">FPE_LOCUS3865</name>
</gene>
<name>A0AAD1YUZ5_9LAMI</name>
<dbReference type="InterPro" id="IPR027193">
    <property type="entry name" value="Noc4"/>
</dbReference>
<keyword evidence="1" id="KW-1133">Transmembrane helix</keyword>
<evidence type="ECO:0000313" key="2">
    <source>
        <dbReference type="EMBL" id="CAI9756435.1"/>
    </source>
</evidence>
<dbReference type="AlphaFoldDB" id="A0AAD1YUZ5"/>
<evidence type="ECO:0000313" key="3">
    <source>
        <dbReference type="Proteomes" id="UP000834106"/>
    </source>
</evidence>
<keyword evidence="3" id="KW-1185">Reference proteome</keyword>
<dbReference type="PANTHER" id="PTHR12455">
    <property type="entry name" value="NUCLEOLAR COMPLEX PROTEIN 4"/>
    <property type="match status" value="1"/>
</dbReference>
<dbReference type="EMBL" id="OU503037">
    <property type="protein sequence ID" value="CAI9756435.1"/>
    <property type="molecule type" value="Genomic_DNA"/>
</dbReference>
<keyword evidence="1" id="KW-0472">Membrane</keyword>
<sequence length="131" mass="15302">MWNDLAIFIEKSNHKGYIDLEDKRSKLKKSSDKVLSECNIPKKMKLKFTKAWISFLQLPLPLDVYKEVLVTLHQKVIPHLSKPIMLCRRHCDDAVLIDLCAILVTVATVTSLFFPPIFCDLFWVLAVRCWW</sequence>
<dbReference type="GO" id="GO:0032040">
    <property type="term" value="C:small-subunit processome"/>
    <property type="evidence" value="ECO:0007669"/>
    <property type="project" value="TreeGrafter"/>
</dbReference>